<dbReference type="AlphaFoldDB" id="A0AAV2FU23"/>
<dbReference type="EMBL" id="OZ034820">
    <property type="protein sequence ID" value="CAL1401846.1"/>
    <property type="molecule type" value="Genomic_DNA"/>
</dbReference>
<accession>A0AAV2FU23</accession>
<sequence>MSACSATTRGDFVVRRTLDCDGYNPYKEASTLFPRQEFFPVLHQIIGRNRRLLRPSGLIKLTRLPSSIVDELMADHEMKLGDVAVF</sequence>
<protein>
    <submittedName>
        <fullName evidence="1">Uncharacterized protein</fullName>
    </submittedName>
</protein>
<gene>
    <name evidence="1" type="ORF">LTRI10_LOCUS41884</name>
</gene>
<evidence type="ECO:0000313" key="2">
    <source>
        <dbReference type="Proteomes" id="UP001497516"/>
    </source>
</evidence>
<keyword evidence="2" id="KW-1185">Reference proteome</keyword>
<evidence type="ECO:0000313" key="1">
    <source>
        <dbReference type="EMBL" id="CAL1401846.1"/>
    </source>
</evidence>
<dbReference type="Proteomes" id="UP001497516">
    <property type="component" value="Chromosome 7"/>
</dbReference>
<reference evidence="1 2" key="1">
    <citation type="submission" date="2024-04" db="EMBL/GenBank/DDBJ databases">
        <authorList>
            <person name="Fracassetti M."/>
        </authorList>
    </citation>
    <scope>NUCLEOTIDE SEQUENCE [LARGE SCALE GENOMIC DNA]</scope>
</reference>
<organism evidence="1 2">
    <name type="scientific">Linum trigynum</name>
    <dbReference type="NCBI Taxonomy" id="586398"/>
    <lineage>
        <taxon>Eukaryota</taxon>
        <taxon>Viridiplantae</taxon>
        <taxon>Streptophyta</taxon>
        <taxon>Embryophyta</taxon>
        <taxon>Tracheophyta</taxon>
        <taxon>Spermatophyta</taxon>
        <taxon>Magnoliopsida</taxon>
        <taxon>eudicotyledons</taxon>
        <taxon>Gunneridae</taxon>
        <taxon>Pentapetalae</taxon>
        <taxon>rosids</taxon>
        <taxon>fabids</taxon>
        <taxon>Malpighiales</taxon>
        <taxon>Linaceae</taxon>
        <taxon>Linum</taxon>
    </lineage>
</organism>
<proteinExistence type="predicted"/>
<name>A0AAV2FU23_9ROSI</name>